<evidence type="ECO:0000256" key="2">
    <source>
        <dbReference type="ARBA" id="ARBA00023002"/>
    </source>
</evidence>
<evidence type="ECO:0000259" key="4">
    <source>
        <dbReference type="Pfam" id="PF03446"/>
    </source>
</evidence>
<feature type="domain" description="6-phosphogluconate dehydrogenase NADP-binding" evidence="4">
    <location>
        <begin position="3"/>
        <end position="160"/>
    </location>
</feature>
<evidence type="ECO:0000259" key="5">
    <source>
        <dbReference type="Pfam" id="PF14833"/>
    </source>
</evidence>
<evidence type="ECO:0000313" key="7">
    <source>
        <dbReference type="Proteomes" id="UP001596972"/>
    </source>
</evidence>
<name>A0ABW3ENM6_9ACTN</name>
<dbReference type="EC" id="1.1.-.-" evidence="6"/>
<dbReference type="Gene3D" id="3.40.50.720">
    <property type="entry name" value="NAD(P)-binding Rossmann-like Domain"/>
    <property type="match status" value="1"/>
</dbReference>
<dbReference type="InterPro" id="IPR013328">
    <property type="entry name" value="6PGD_dom2"/>
</dbReference>
<reference evidence="7" key="1">
    <citation type="journal article" date="2019" name="Int. J. Syst. Evol. Microbiol.">
        <title>The Global Catalogue of Microorganisms (GCM) 10K type strain sequencing project: providing services to taxonomists for standard genome sequencing and annotation.</title>
        <authorList>
            <consortium name="The Broad Institute Genomics Platform"/>
            <consortium name="The Broad Institute Genome Sequencing Center for Infectious Disease"/>
            <person name="Wu L."/>
            <person name="Ma J."/>
        </authorList>
    </citation>
    <scope>NUCLEOTIDE SEQUENCE [LARGE SCALE GENOMIC DNA]</scope>
    <source>
        <strain evidence="7">JCM 31202</strain>
    </source>
</reference>
<evidence type="ECO:0000256" key="1">
    <source>
        <dbReference type="ARBA" id="ARBA00009080"/>
    </source>
</evidence>
<keyword evidence="7" id="KW-1185">Reference proteome</keyword>
<dbReference type="GO" id="GO:0016491">
    <property type="term" value="F:oxidoreductase activity"/>
    <property type="evidence" value="ECO:0007669"/>
    <property type="project" value="UniProtKB-KW"/>
</dbReference>
<evidence type="ECO:0000256" key="3">
    <source>
        <dbReference type="ARBA" id="ARBA00023027"/>
    </source>
</evidence>
<gene>
    <name evidence="6" type="ORF">ACFQ11_16175</name>
</gene>
<feature type="domain" description="3-hydroxyisobutyrate dehydrogenase-like NAD-binding" evidence="5">
    <location>
        <begin position="163"/>
        <end position="269"/>
    </location>
</feature>
<dbReference type="InterPro" id="IPR036291">
    <property type="entry name" value="NAD(P)-bd_dom_sf"/>
</dbReference>
<dbReference type="Gene3D" id="1.10.1040.10">
    <property type="entry name" value="N-(1-d-carboxylethyl)-l-norvaline Dehydrogenase, domain 2"/>
    <property type="match status" value="1"/>
</dbReference>
<evidence type="ECO:0000313" key="6">
    <source>
        <dbReference type="EMBL" id="MFD0901938.1"/>
    </source>
</evidence>
<proteinExistence type="inferred from homology"/>
<accession>A0ABW3ENM6</accession>
<protein>
    <submittedName>
        <fullName evidence="6">NAD(P)-dependent oxidoreductase</fullName>
        <ecNumber evidence="6">1.1.-.-</ecNumber>
    </submittedName>
</protein>
<organism evidence="6 7">
    <name type="scientific">Actinomadura sediminis</name>
    <dbReference type="NCBI Taxonomy" id="1038904"/>
    <lineage>
        <taxon>Bacteria</taxon>
        <taxon>Bacillati</taxon>
        <taxon>Actinomycetota</taxon>
        <taxon>Actinomycetes</taxon>
        <taxon>Streptosporangiales</taxon>
        <taxon>Thermomonosporaceae</taxon>
        <taxon>Actinomadura</taxon>
    </lineage>
</organism>
<comment type="similarity">
    <text evidence="1">Belongs to the HIBADH-related family.</text>
</comment>
<dbReference type="SUPFAM" id="SSF51735">
    <property type="entry name" value="NAD(P)-binding Rossmann-fold domains"/>
    <property type="match status" value="1"/>
</dbReference>
<dbReference type="Pfam" id="PF14833">
    <property type="entry name" value="NAD_binding_11"/>
    <property type="match status" value="1"/>
</dbReference>
<sequence>MRLGFVGAGRMGRPMVGRLVRAGHEVRVLGRTAEARAALAADGARPVADVAAAGEDAAAVLVCVFDDAQVRDVCLDGPLTDRMPRGSVVVLHTTGDPDTAEAVARRAAARGVEVVDAPVSGGPHDIAAGRISLFAGGADDAVARVRPALGCYGDPVLHVGPLGAGRRVKLLNNALFAAQIGLLAEAVRLGAAFGVAEPVLLEALGHGSASSRALAGVAARGSVARFAEAVGGFLGKDMDVVRRVTAGHGADLGALGGGLDALTAALDAAAGERTRTSTAG</sequence>
<dbReference type="Proteomes" id="UP001596972">
    <property type="component" value="Unassembled WGS sequence"/>
</dbReference>
<dbReference type="InterPro" id="IPR008927">
    <property type="entry name" value="6-PGluconate_DH-like_C_sf"/>
</dbReference>
<keyword evidence="2 6" id="KW-0560">Oxidoreductase</keyword>
<dbReference type="InterPro" id="IPR006115">
    <property type="entry name" value="6PGDH_NADP-bd"/>
</dbReference>
<dbReference type="RefSeq" id="WP_378299223.1">
    <property type="nucleotide sequence ID" value="NZ_JBHTJA010000028.1"/>
</dbReference>
<dbReference type="PIRSF" id="PIRSF000103">
    <property type="entry name" value="HIBADH"/>
    <property type="match status" value="1"/>
</dbReference>
<dbReference type="SUPFAM" id="SSF48179">
    <property type="entry name" value="6-phosphogluconate dehydrogenase C-terminal domain-like"/>
    <property type="match status" value="1"/>
</dbReference>
<dbReference type="PANTHER" id="PTHR43060">
    <property type="entry name" value="3-HYDROXYISOBUTYRATE DEHYDROGENASE-LIKE 1, MITOCHONDRIAL-RELATED"/>
    <property type="match status" value="1"/>
</dbReference>
<dbReference type="InterPro" id="IPR015815">
    <property type="entry name" value="HIBADH-related"/>
</dbReference>
<dbReference type="Pfam" id="PF03446">
    <property type="entry name" value="NAD_binding_2"/>
    <property type="match status" value="1"/>
</dbReference>
<keyword evidence="3" id="KW-0520">NAD</keyword>
<comment type="caution">
    <text evidence="6">The sequence shown here is derived from an EMBL/GenBank/DDBJ whole genome shotgun (WGS) entry which is preliminary data.</text>
</comment>
<dbReference type="InterPro" id="IPR029154">
    <property type="entry name" value="HIBADH-like_NADP-bd"/>
</dbReference>
<dbReference type="PANTHER" id="PTHR43060:SF15">
    <property type="entry name" value="3-HYDROXYISOBUTYRATE DEHYDROGENASE-LIKE 1, MITOCHONDRIAL-RELATED"/>
    <property type="match status" value="1"/>
</dbReference>
<dbReference type="EMBL" id="JBHTJA010000028">
    <property type="protein sequence ID" value="MFD0901938.1"/>
    <property type="molecule type" value="Genomic_DNA"/>
</dbReference>